<feature type="coiled-coil region" evidence="1">
    <location>
        <begin position="228"/>
        <end position="260"/>
    </location>
</feature>
<sequence length="264" mass="29912">MLEITTHWHLLDGNLQDVINIAYLDGKTTELPEFPTDIVDEARTIVLERAGDEDQCSLNIRCVNDLIVSISFAVSYCKRAEIFTGISSVYRETITGAVYSEINELDVYRYDIRFDKGESLVTIKLIPQDSTIVIFGIFINAVERLKNTMNPPTMMDFSGVENLLKGTGIELSENALKCKDFLQKAMGGAGKMIPGAFPESFPSGSAQTTTQPKDDLKSFLDQRLQQMEEKLTRRIDERLNEMEKRQNEKLTEILKQIQCLQVEK</sequence>
<dbReference type="VEuPathDB" id="VectorBase:LLONM1_004357"/>
<proteinExistence type="predicted"/>
<evidence type="ECO:0000256" key="1">
    <source>
        <dbReference type="SAM" id="Coils"/>
    </source>
</evidence>
<evidence type="ECO:0000313" key="2">
    <source>
        <dbReference type="EMBL" id="MBC1172917.1"/>
    </source>
</evidence>
<reference evidence="2" key="1">
    <citation type="journal article" date="2020" name="BMC">
        <title>Leishmania infection induces a limited differential gene expression in the sand fly midgut.</title>
        <authorList>
            <person name="Coutinho-Abreu I.V."/>
            <person name="Serafim T.D."/>
            <person name="Meneses C."/>
            <person name="Kamhawi S."/>
            <person name="Oliveira F."/>
            <person name="Valenzuela J.G."/>
        </authorList>
    </citation>
    <scope>NUCLEOTIDE SEQUENCE</scope>
    <source>
        <strain evidence="2">Jacobina</strain>
        <tissue evidence="2">Midgut</tissue>
    </source>
</reference>
<dbReference type="Pfam" id="PF14958">
    <property type="entry name" value="PAAT-like"/>
    <property type="match status" value="1"/>
</dbReference>
<dbReference type="PANTHER" id="PTHR14787">
    <property type="entry name" value="C10ORF188 FAMILY MEMBER"/>
    <property type="match status" value="1"/>
</dbReference>
<protein>
    <submittedName>
        <fullName evidence="2">Uncharacterized protein</fullName>
    </submittedName>
</protein>
<dbReference type="EMBL" id="GITU01004214">
    <property type="protein sequence ID" value="MBC1172917.1"/>
    <property type="molecule type" value="Transcribed_RNA"/>
</dbReference>
<organism evidence="2">
    <name type="scientific">Lutzomyia longipalpis</name>
    <name type="common">Sand fly</name>
    <dbReference type="NCBI Taxonomy" id="7200"/>
    <lineage>
        <taxon>Eukaryota</taxon>
        <taxon>Metazoa</taxon>
        <taxon>Ecdysozoa</taxon>
        <taxon>Arthropoda</taxon>
        <taxon>Hexapoda</taxon>
        <taxon>Insecta</taxon>
        <taxon>Pterygota</taxon>
        <taxon>Neoptera</taxon>
        <taxon>Endopterygota</taxon>
        <taxon>Diptera</taxon>
        <taxon>Nematocera</taxon>
        <taxon>Psychodoidea</taxon>
        <taxon>Psychodidae</taxon>
        <taxon>Lutzomyia</taxon>
        <taxon>Lutzomyia</taxon>
    </lineage>
</organism>
<keyword evidence="1" id="KW-0175">Coiled coil</keyword>
<name>A0A7G3AL19_LUTLO</name>
<dbReference type="InterPro" id="IPR028043">
    <property type="entry name" value="PAAT-like"/>
</dbReference>
<dbReference type="AlphaFoldDB" id="A0A7G3AL19"/>
<accession>A0A7G3AL19</accession>
<dbReference type="PANTHER" id="PTHR14787:SF1">
    <property type="entry name" value="ATPASE PAAT"/>
    <property type="match status" value="1"/>
</dbReference>